<sequence length="431" mass="49071">MSSFIDLKDLYSQPPPPFGKPLLKYFALDPEYANLNNGSYGTPPKPVLQAALEWSHKVEANPDLFHRITYMPVLAENRKLLAEMIGAHPDEVVLVNNATTGINTVLRNFDWEAGDLLIDFTTSYHSTNTTVTYISEIPPHPKRLSFKLNYPITHAEIIAQFRGFLQSPETQVGKNNKRLVVIDSIVANPGLLLPWQELVKIAKEEGLWTVIDAAHSIGQEPNINLGESQADFWVSNCHKWLLAKRSCAALYIPFRNQHIIKTTLPTSNFYVPLAKRNGDPQHDILTQFEWTGTQDLVPFLVVKDALEFRKWIGGEEKIHEYCHDLAIKGGKYLAELWGTQLLDPDGTSTVHMVNVELPIPPETKVTRPMAKYIESRLLEKEKAYSAWYFHNGKWWTRCSAQVWNDLSDFEHLGRAWLNVAKGLKEEFGQKD</sequence>
<evidence type="ECO:0000256" key="1">
    <source>
        <dbReference type="ARBA" id="ARBA00022898"/>
    </source>
</evidence>
<protein>
    <recommendedName>
        <fullName evidence="2">Aminotransferase class V domain-containing protein</fullName>
    </recommendedName>
</protein>
<dbReference type="InterPro" id="IPR015422">
    <property type="entry name" value="PyrdxlP-dep_Trfase_small"/>
</dbReference>
<keyword evidence="1" id="KW-0663">Pyridoxal phosphate</keyword>
<dbReference type="GeneID" id="6017307"/>
<gene>
    <name evidence="3" type="ORF">CC1G_10441</name>
</gene>
<dbReference type="VEuPathDB" id="FungiDB:CC1G_10441"/>
<evidence type="ECO:0000259" key="2">
    <source>
        <dbReference type="Pfam" id="PF00266"/>
    </source>
</evidence>
<dbReference type="InterPro" id="IPR015421">
    <property type="entry name" value="PyrdxlP-dep_Trfase_major"/>
</dbReference>
<accession>A8PDS3</accession>
<dbReference type="Gene3D" id="3.40.640.10">
    <property type="entry name" value="Type I PLP-dependent aspartate aminotransferase-like (Major domain)"/>
    <property type="match status" value="1"/>
</dbReference>
<name>A8PDS3_COPC7</name>
<dbReference type="Gene3D" id="3.90.1150.10">
    <property type="entry name" value="Aspartate Aminotransferase, domain 1"/>
    <property type="match status" value="1"/>
</dbReference>
<dbReference type="PANTHER" id="PTHR43092">
    <property type="entry name" value="L-CYSTEINE DESULFHYDRASE"/>
    <property type="match status" value="1"/>
</dbReference>
<evidence type="ECO:0000313" key="4">
    <source>
        <dbReference type="Proteomes" id="UP000001861"/>
    </source>
</evidence>
<dbReference type="STRING" id="240176.A8PDS3"/>
<dbReference type="Proteomes" id="UP000001861">
    <property type="component" value="Unassembled WGS sequence"/>
</dbReference>
<dbReference type="FunCoup" id="A8PDS3">
    <property type="interactions" value="17"/>
</dbReference>
<dbReference type="Pfam" id="PF00266">
    <property type="entry name" value="Aminotran_5"/>
    <property type="match status" value="1"/>
</dbReference>
<dbReference type="eggNOG" id="KOG1549">
    <property type="taxonomic scope" value="Eukaryota"/>
</dbReference>
<dbReference type="OMA" id="TGNCHKW"/>
<dbReference type="SUPFAM" id="SSF53383">
    <property type="entry name" value="PLP-dependent transferases"/>
    <property type="match status" value="1"/>
</dbReference>
<keyword evidence="4" id="KW-1185">Reference proteome</keyword>
<evidence type="ECO:0000313" key="3">
    <source>
        <dbReference type="EMBL" id="EAU81154.1"/>
    </source>
</evidence>
<dbReference type="InParanoid" id="A8PDS3"/>
<organism evidence="3 4">
    <name type="scientific">Coprinopsis cinerea (strain Okayama-7 / 130 / ATCC MYA-4618 / FGSC 9003)</name>
    <name type="common">Inky cap fungus</name>
    <name type="synonym">Hormographiella aspergillata</name>
    <dbReference type="NCBI Taxonomy" id="240176"/>
    <lineage>
        <taxon>Eukaryota</taxon>
        <taxon>Fungi</taxon>
        <taxon>Dikarya</taxon>
        <taxon>Basidiomycota</taxon>
        <taxon>Agaricomycotina</taxon>
        <taxon>Agaricomycetes</taxon>
        <taxon>Agaricomycetidae</taxon>
        <taxon>Agaricales</taxon>
        <taxon>Agaricineae</taxon>
        <taxon>Psathyrellaceae</taxon>
        <taxon>Coprinopsis</taxon>
    </lineage>
</organism>
<reference evidence="3 4" key="1">
    <citation type="journal article" date="2010" name="Proc. Natl. Acad. Sci. U.S.A.">
        <title>Insights into evolution of multicellular fungi from the assembled chromosomes of the mushroom Coprinopsis cinerea (Coprinus cinereus).</title>
        <authorList>
            <person name="Stajich J.E."/>
            <person name="Wilke S.K."/>
            <person name="Ahren D."/>
            <person name="Au C.H."/>
            <person name="Birren B.W."/>
            <person name="Borodovsky M."/>
            <person name="Burns C."/>
            <person name="Canback B."/>
            <person name="Casselton L.A."/>
            <person name="Cheng C.K."/>
            <person name="Deng J."/>
            <person name="Dietrich F.S."/>
            <person name="Fargo D.C."/>
            <person name="Farman M.L."/>
            <person name="Gathman A.C."/>
            <person name="Goldberg J."/>
            <person name="Guigo R."/>
            <person name="Hoegger P.J."/>
            <person name="Hooker J.B."/>
            <person name="Huggins A."/>
            <person name="James T.Y."/>
            <person name="Kamada T."/>
            <person name="Kilaru S."/>
            <person name="Kodira C."/>
            <person name="Kues U."/>
            <person name="Kupfer D."/>
            <person name="Kwan H.S."/>
            <person name="Lomsadze A."/>
            <person name="Li W."/>
            <person name="Lilly W.W."/>
            <person name="Ma L.J."/>
            <person name="Mackey A.J."/>
            <person name="Manning G."/>
            <person name="Martin F."/>
            <person name="Muraguchi H."/>
            <person name="Natvig D.O."/>
            <person name="Palmerini H."/>
            <person name="Ramesh M.A."/>
            <person name="Rehmeyer C.J."/>
            <person name="Roe B.A."/>
            <person name="Shenoy N."/>
            <person name="Stanke M."/>
            <person name="Ter-Hovhannisyan V."/>
            <person name="Tunlid A."/>
            <person name="Velagapudi R."/>
            <person name="Vision T.J."/>
            <person name="Zeng Q."/>
            <person name="Zolan M.E."/>
            <person name="Pukkila P.J."/>
        </authorList>
    </citation>
    <scope>NUCLEOTIDE SEQUENCE [LARGE SCALE GENOMIC DNA]</scope>
    <source>
        <strain evidence="4">Okayama-7 / 130 / ATCC MYA-4618 / FGSC 9003</strain>
    </source>
</reference>
<dbReference type="InterPro" id="IPR000192">
    <property type="entry name" value="Aminotrans_V_dom"/>
</dbReference>
<proteinExistence type="predicted"/>
<comment type="caution">
    <text evidence="3">The sequence shown here is derived from an EMBL/GenBank/DDBJ whole genome shotgun (WGS) entry which is preliminary data.</text>
</comment>
<dbReference type="AlphaFoldDB" id="A8PDS3"/>
<dbReference type="EMBL" id="AACS02000007">
    <property type="protein sequence ID" value="EAU81154.1"/>
    <property type="molecule type" value="Genomic_DNA"/>
</dbReference>
<dbReference type="PANTHER" id="PTHR43092:SF2">
    <property type="entry name" value="HERCYNYLCYSTEINE SULFOXIDE LYASE"/>
    <property type="match status" value="1"/>
</dbReference>
<dbReference type="RefSeq" id="XP_001840655.1">
    <property type="nucleotide sequence ID" value="XM_001840603.1"/>
</dbReference>
<feature type="domain" description="Aminotransferase class V" evidence="2">
    <location>
        <begin position="44"/>
        <end position="356"/>
    </location>
</feature>
<dbReference type="InterPro" id="IPR015424">
    <property type="entry name" value="PyrdxlP-dep_Trfase"/>
</dbReference>
<dbReference type="KEGG" id="cci:CC1G_10441"/>
<dbReference type="OrthoDB" id="5978656at2759"/>